<proteinExistence type="predicted"/>
<gene>
    <name evidence="1" type="primary">30.3</name>
    <name evidence="1" type="ORF">Acj133p201</name>
</gene>
<dbReference type="GeneID" id="10323188"/>
<dbReference type="KEGG" id="vg:10323188"/>
<dbReference type="InterPro" id="IPR012596">
    <property type="entry name" value="Phage_T4_Y12G"/>
</dbReference>
<evidence type="ECO:0000313" key="1">
    <source>
        <dbReference type="EMBL" id="ADJ19516.1"/>
    </source>
</evidence>
<dbReference type="SUPFAM" id="SSF143990">
    <property type="entry name" value="YbiA-like"/>
    <property type="match status" value="1"/>
</dbReference>
<accession>D9I6D5</accession>
<dbReference type="RefSeq" id="YP_004300782.1">
    <property type="nucleotide sequence ID" value="NC_015250.1"/>
</dbReference>
<sequence>MELDIHSSMPGDAGILSNLYMKPFLMEGVFYGSLEGFLQSLRYQYECESVKIAMMCGVEAKMAGKARQIKNDTLYYMGEPFNRHSVWYKKLLERAFTSCFAQNESFQRAIYNTREMKLIHSIGKDDPSETILTNSEFIGLLERLRPTSEFIFKKSPLL</sequence>
<keyword evidence="2" id="KW-1185">Reference proteome</keyword>
<reference evidence="1 2" key="1">
    <citation type="journal article" date="2010" name="Virol. J.">
        <title>Genomes of the T4-related bacteriophages as windows on microbial genome evolution.</title>
        <authorList>
            <person name="Petrov V.M."/>
            <person name="Ratnayaka S."/>
            <person name="Nolan J.M."/>
            <person name="Miller E.S."/>
            <person name="Karam J.D."/>
        </authorList>
    </citation>
    <scope>NUCLEOTIDE SEQUENCE [LARGE SCALE GENOMIC DNA]</scope>
    <source>
        <strain evidence="1">Acj133</strain>
    </source>
</reference>
<evidence type="ECO:0000313" key="2">
    <source>
        <dbReference type="Proteomes" id="UP000000330"/>
    </source>
</evidence>
<dbReference type="Proteomes" id="UP000000330">
    <property type="component" value="Segment"/>
</dbReference>
<name>D9I6D5_9CAUD</name>
<dbReference type="InterPro" id="IPR037238">
    <property type="entry name" value="YbiA-like_sf"/>
</dbReference>
<dbReference type="EMBL" id="HM114315">
    <property type="protein sequence ID" value="ADJ19516.1"/>
    <property type="molecule type" value="Genomic_DNA"/>
</dbReference>
<protein>
    <submittedName>
        <fullName evidence="1">Uncharacterized protein 30.3</fullName>
    </submittedName>
</protein>
<dbReference type="Pfam" id="PF08010">
    <property type="entry name" value="Phage_30_3"/>
    <property type="match status" value="1"/>
</dbReference>
<organism evidence="1 2">
    <name type="scientific">Acinetobacter phage 133</name>
    <dbReference type="NCBI Taxonomy" id="2919552"/>
    <lineage>
        <taxon>Viruses</taxon>
        <taxon>Duplodnaviria</taxon>
        <taxon>Heunggongvirae</taxon>
        <taxon>Uroviricota</taxon>
        <taxon>Caudoviricetes</taxon>
        <taxon>Pantevenvirales</taxon>
        <taxon>Straboviridae</taxon>
        <taxon>Tevenvirinae</taxon>
        <taxon>Centumtrigintavirus</taxon>
        <taxon>Centumtrigintavirus cv133</taxon>
        <taxon>Acinetobacter virus 133</taxon>
    </lineage>
</organism>
<dbReference type="Gene3D" id="1.10.357.40">
    <property type="entry name" value="YbiA-like"/>
    <property type="match status" value="1"/>
</dbReference>